<reference evidence="5" key="1">
    <citation type="submission" date="2018-01" db="EMBL/GenBank/DDBJ databases">
        <title>Genomic characterization of Leptospira inadai serogroup Lyme isolated from captured rat in Brazil and comparative analysis with human reference strain.</title>
        <authorList>
            <person name="Moreno L.Z."/>
            <person name="Loureiro A.P."/>
            <person name="Miraglia F."/>
            <person name="Kremer F.S."/>
            <person name="Eslabao M.R."/>
            <person name="Dellagostin O.A."/>
            <person name="Lilenbaum W."/>
            <person name="Moreno A.M."/>
        </authorList>
    </citation>
    <scope>NUCLEOTIDE SEQUENCE [LARGE SCALE GENOMIC DNA]</scope>
    <source>
        <strain evidence="5">M34/99</strain>
    </source>
</reference>
<evidence type="ECO:0000313" key="6">
    <source>
        <dbReference type="Proteomes" id="UP000094669"/>
    </source>
</evidence>
<gene>
    <name evidence="5" type="ORF">BES34_010720</name>
</gene>
<keyword evidence="5" id="KW-0418">Kinase</keyword>
<feature type="transmembrane region" description="Helical" evidence="2">
    <location>
        <begin position="302"/>
        <end position="320"/>
    </location>
</feature>
<feature type="transmembrane region" description="Helical" evidence="2">
    <location>
        <begin position="239"/>
        <end position="260"/>
    </location>
</feature>
<dbReference type="EMBL" id="MCRM02000009">
    <property type="protein sequence ID" value="PNV75034.1"/>
    <property type="molecule type" value="Genomic_DNA"/>
</dbReference>
<evidence type="ECO:0000256" key="1">
    <source>
        <dbReference type="SAM" id="Coils"/>
    </source>
</evidence>
<feature type="transmembrane region" description="Helical" evidence="2">
    <location>
        <begin position="326"/>
        <end position="348"/>
    </location>
</feature>
<evidence type="ECO:0000313" key="5">
    <source>
        <dbReference type="EMBL" id="PNV75034.1"/>
    </source>
</evidence>
<keyword evidence="6" id="KW-1185">Reference proteome</keyword>
<feature type="coiled-coil region" evidence="1">
    <location>
        <begin position="428"/>
        <end position="466"/>
    </location>
</feature>
<organism evidence="5 6">
    <name type="scientific">Leptospira inadai serovar Lyme</name>
    <dbReference type="NCBI Taxonomy" id="293084"/>
    <lineage>
        <taxon>Bacteria</taxon>
        <taxon>Pseudomonadati</taxon>
        <taxon>Spirochaetota</taxon>
        <taxon>Spirochaetia</taxon>
        <taxon>Leptospirales</taxon>
        <taxon>Leptospiraceae</taxon>
        <taxon>Leptospira</taxon>
    </lineage>
</organism>
<dbReference type="Proteomes" id="UP000094669">
    <property type="component" value="Unassembled WGS sequence"/>
</dbReference>
<accession>A0ABX4YIR1</accession>
<keyword evidence="1" id="KW-0175">Coiled coil</keyword>
<feature type="transmembrane region" description="Helical" evidence="2">
    <location>
        <begin position="212"/>
        <end position="232"/>
    </location>
</feature>
<dbReference type="PROSITE" id="PS51257">
    <property type="entry name" value="PROKAR_LIPOPROTEIN"/>
    <property type="match status" value="1"/>
</dbReference>
<feature type="transmembrane region" description="Helical" evidence="2">
    <location>
        <begin position="272"/>
        <end position="290"/>
    </location>
</feature>
<feature type="signal peptide" evidence="3">
    <location>
        <begin position="1"/>
        <end position="30"/>
    </location>
</feature>
<comment type="caution">
    <text evidence="5">The sequence shown here is derived from an EMBL/GenBank/DDBJ whole genome shotgun (WGS) entry which is preliminary data.</text>
</comment>
<feature type="chain" id="PRO_5046640430" evidence="3">
    <location>
        <begin position="31"/>
        <end position="632"/>
    </location>
</feature>
<evidence type="ECO:0000256" key="3">
    <source>
        <dbReference type="SAM" id="SignalP"/>
    </source>
</evidence>
<dbReference type="InterPro" id="IPR011623">
    <property type="entry name" value="7TMR_DISM_rcpt_extracell_dom1"/>
</dbReference>
<dbReference type="GO" id="GO:0016301">
    <property type="term" value="F:kinase activity"/>
    <property type="evidence" value="ECO:0007669"/>
    <property type="project" value="UniProtKB-KW"/>
</dbReference>
<keyword evidence="2" id="KW-0812">Transmembrane</keyword>
<feature type="domain" description="7TM-DISM receptor extracellular" evidence="4">
    <location>
        <begin position="212"/>
        <end position="407"/>
    </location>
</feature>
<proteinExistence type="predicted"/>
<keyword evidence="3" id="KW-0732">Signal</keyword>
<name>A0ABX4YIR1_9LEPT</name>
<keyword evidence="5" id="KW-0808">Transferase</keyword>
<dbReference type="Pfam" id="PF07695">
    <property type="entry name" value="7TMR-DISM_7TM"/>
    <property type="match status" value="1"/>
</dbReference>
<protein>
    <submittedName>
        <fullName evidence="5">Histidine kinase</fullName>
    </submittedName>
</protein>
<evidence type="ECO:0000256" key="2">
    <source>
        <dbReference type="SAM" id="Phobius"/>
    </source>
</evidence>
<keyword evidence="2" id="KW-1133">Transmembrane helix</keyword>
<feature type="transmembrane region" description="Helical" evidence="2">
    <location>
        <begin position="360"/>
        <end position="381"/>
    </location>
</feature>
<evidence type="ECO:0000259" key="4">
    <source>
        <dbReference type="Pfam" id="PF07695"/>
    </source>
</evidence>
<feature type="transmembrane region" description="Helical" evidence="2">
    <location>
        <begin position="387"/>
        <end position="408"/>
    </location>
</feature>
<sequence length="632" mass="72647">MRLFFRKYDQIKLLLVPAAMLSLACTLSCADFGNGTPTVRAIKGVIDLRDTNLWGNIVPLAGQWEFRWGELFYPGKEFRQSPEYEPVPGIWRDYDRHFPLMGHASYKLHLRLSGKEENLVLRIPRLPGIYSVYLGNRQVFANGITGENSAGTFFIAHPVIRNIPIKESEFDLIVNVSNYRGNFLKGGIRNGFFLGGADILFTSGLTNAFRETLLICVIFSVGLYHIVFFASYRKDYVPAIFAIFCLLVSFYTFITSNIQYSLIPELPLDFRIRLEFLCEVAFFQIVYLMMREMYPRQYKEKWMLVAMSSSVLFTAAITILSETDVVTLYSFFMYFPPIYTAVLLYGIGSAWKAGENNAKKICLSGLILVVAMINDVTYGLFEVYILFPYSFPVGLVGFIIFNSYLISVRFTEDLEKSKDFADLQVRYNEQLKHNAEEKAKAALEINRNMDSELKSLMYELESKEKNDRSFQKLKIELSDTMANVRDMVFLMNYQGTKSELVEEELKKFLTENPSSGDLHVEIQNVSESLRIDQCLQVHKIFLEVSEKILKKGTKEKINLFWGREGISVLLRISQGGFGISNEDKFESVISDIRSRTDKLNGRYVLLTENGNLEFELRVPVQRTEDRGQRTEH</sequence>
<keyword evidence="2" id="KW-0472">Membrane</keyword>